<keyword evidence="1" id="KW-0812">Transmembrane</keyword>
<name>A0A1D8RE66_9PEZI</name>
<keyword evidence="1" id="KW-0472">Membrane</keyword>
<dbReference type="EMBL" id="KX870077">
    <property type="protein sequence ID" value="AOW71190.1"/>
    <property type="molecule type" value="Genomic_DNA"/>
</dbReference>
<reference evidence="2" key="1">
    <citation type="submission" date="2016-09" db="EMBL/GenBank/DDBJ databases">
        <authorList>
            <person name="Capua I."/>
            <person name="De Benedictis P."/>
            <person name="Joannis T."/>
            <person name="Lombin L.H."/>
            <person name="Cattoli G."/>
        </authorList>
    </citation>
    <scope>NUCLEOTIDE SEQUENCE</scope>
    <source>
        <strain evidence="2">W106-1</strain>
    </source>
</reference>
<gene>
    <name evidence="2" type="primary">orf464</name>
</gene>
<feature type="transmembrane region" description="Helical" evidence="1">
    <location>
        <begin position="12"/>
        <end position="45"/>
    </location>
</feature>
<reference evidence="2" key="2">
    <citation type="journal article" date="2017" name="Appl. Microbiol. Biotechnol.">
        <title>Complete mitochondrial genome of the endophytic fungus Pestalotiopsis fici: features and evolution.</title>
        <authorList>
            <person name="Zhang S."/>
            <person name="Wang X.N."/>
            <person name="Zhang X.L."/>
            <person name="Liu X.Z."/>
            <person name="Zhang Y.J."/>
        </authorList>
    </citation>
    <scope>NUCLEOTIDE SEQUENCE</scope>
    <source>
        <strain evidence="2">W106-1</strain>
    </source>
</reference>
<accession>A0A1D8RE66</accession>
<geneLocation type="mitochondrion" evidence="2"/>
<sequence>MHFTTKWNIFKNLLVLFVILAPLTVGFITNIINTFFICLILVNFIFVFDMNLLYLLYIGILNILAELYTLNYIKLIITSFLFKTFIYISSILFSFFNLELTLLCSLIPILIGVSFYFSKNKLQFLISLSFIILFWYIINIICDNILLYGTLALGWVYSYDYHINWNSHEYNLIFKKINLDSLVKPLNFNLDTMKFELKNNYNILHFFSKFHFLDVILNPLKYDIVPSFFEQNTLISTYNKYLKLNFHSSKILLECSTLGLLNGVLAPSQVPLPSITILECWFLDPNAYQVPLPPISLEEELFLIGVDPSQIPLPPADSYEEIWYMELNTNMVYHSLERAHEDYILESDTLPLLPPKQHYEFSLLYSQHRSPELHIDVERYKAVETFNNMLFAYQSNHKWFPELCHAFTESFSDEIKIMRIHRGNDLIYEEFANMLQANHDSLNEWNWEDSQWEWGYCRFCYSED</sequence>
<feature type="transmembrane region" description="Helical" evidence="1">
    <location>
        <begin position="100"/>
        <end position="117"/>
    </location>
</feature>
<dbReference type="RefSeq" id="YP_009317095.1">
    <property type="nucleotide sequence ID" value="NC_031828.1"/>
</dbReference>
<keyword evidence="1" id="KW-1133">Transmembrane helix</keyword>
<protein>
    <submittedName>
        <fullName evidence="2">Uncharacterized protein</fullName>
    </submittedName>
</protein>
<feature type="transmembrane region" description="Helical" evidence="1">
    <location>
        <begin position="75"/>
        <end position="94"/>
    </location>
</feature>
<proteinExistence type="predicted"/>
<organism evidence="2">
    <name type="scientific">Pestalotiopsis fici</name>
    <dbReference type="NCBI Taxonomy" id="393283"/>
    <lineage>
        <taxon>Eukaryota</taxon>
        <taxon>Fungi</taxon>
        <taxon>Dikarya</taxon>
        <taxon>Ascomycota</taxon>
        <taxon>Pezizomycotina</taxon>
        <taxon>Sordariomycetes</taxon>
        <taxon>Xylariomycetidae</taxon>
        <taxon>Amphisphaeriales</taxon>
        <taxon>Sporocadaceae</taxon>
        <taxon>Pestalotiopsis</taxon>
    </lineage>
</organism>
<evidence type="ECO:0000313" key="2">
    <source>
        <dbReference type="EMBL" id="AOW71190.1"/>
    </source>
</evidence>
<dbReference type="AlphaFoldDB" id="A0A1D8RE66"/>
<dbReference type="GeneID" id="30218156"/>
<evidence type="ECO:0000256" key="1">
    <source>
        <dbReference type="SAM" id="Phobius"/>
    </source>
</evidence>
<feature type="transmembrane region" description="Helical" evidence="1">
    <location>
        <begin position="124"/>
        <end position="157"/>
    </location>
</feature>
<keyword evidence="2" id="KW-0496">Mitochondrion</keyword>